<keyword evidence="3" id="KW-1003">Cell membrane</keyword>
<evidence type="ECO:0000259" key="13">
    <source>
        <dbReference type="PROSITE" id="PS51098"/>
    </source>
</evidence>
<evidence type="ECO:0000313" key="16">
    <source>
        <dbReference type="Proteomes" id="UP000002979"/>
    </source>
</evidence>
<evidence type="ECO:0000256" key="1">
    <source>
        <dbReference type="ARBA" id="ARBA00004651"/>
    </source>
</evidence>
<comment type="caution">
    <text evidence="15">The sequence shown here is derived from an EMBL/GenBank/DDBJ whole genome shotgun (WGS) entry which is preliminary data.</text>
</comment>
<dbReference type="InterPro" id="IPR003352">
    <property type="entry name" value="PTS_EIIC"/>
</dbReference>
<evidence type="ECO:0000256" key="12">
    <source>
        <dbReference type="SAM" id="Phobius"/>
    </source>
</evidence>
<dbReference type="FunFam" id="3.30.1360.60:FF:000001">
    <property type="entry name" value="PTS system glucose-specific IIBC component PtsG"/>
    <property type="match status" value="1"/>
</dbReference>
<keyword evidence="2" id="KW-0813">Transport</keyword>
<keyword evidence="6" id="KW-0598">Phosphotransferase system</keyword>
<dbReference type="GO" id="GO:0016301">
    <property type="term" value="F:kinase activity"/>
    <property type="evidence" value="ECO:0007669"/>
    <property type="project" value="UniProtKB-KW"/>
</dbReference>
<feature type="domain" description="PTS EIIB type-1" evidence="13">
    <location>
        <begin position="8"/>
        <end position="91"/>
    </location>
</feature>
<dbReference type="PANTHER" id="PTHR30175">
    <property type="entry name" value="PHOSPHOTRANSFERASE SYSTEM TRANSPORT PROTEIN"/>
    <property type="match status" value="1"/>
</dbReference>
<feature type="transmembrane region" description="Helical" evidence="12">
    <location>
        <begin position="112"/>
        <end position="139"/>
    </location>
</feature>
<dbReference type="Gene3D" id="3.30.1360.60">
    <property type="entry name" value="Glucose permease domain IIB"/>
    <property type="match status" value="1"/>
</dbReference>
<dbReference type="Pfam" id="PF02378">
    <property type="entry name" value="PTS_EIIC"/>
    <property type="match status" value="1"/>
</dbReference>
<dbReference type="Proteomes" id="UP000002979">
    <property type="component" value="Unassembled WGS sequence"/>
</dbReference>
<dbReference type="GO" id="GO:0008982">
    <property type="term" value="F:protein-N(PI)-phosphohistidine-sugar phosphotransferase activity"/>
    <property type="evidence" value="ECO:0007669"/>
    <property type="project" value="InterPro"/>
</dbReference>
<evidence type="ECO:0000256" key="9">
    <source>
        <dbReference type="ARBA" id="ARBA00022989"/>
    </source>
</evidence>
<keyword evidence="9 12" id="KW-1133">Transmembrane helix</keyword>
<evidence type="ECO:0000256" key="10">
    <source>
        <dbReference type="ARBA" id="ARBA00023136"/>
    </source>
</evidence>
<keyword evidence="5 15" id="KW-0808">Transferase</keyword>
<comment type="subcellular location">
    <subcellularLocation>
        <location evidence="1">Cell membrane</location>
        <topology evidence="1">Multi-pass membrane protein</topology>
    </subcellularLocation>
</comment>
<feature type="transmembrane region" description="Helical" evidence="12">
    <location>
        <begin position="225"/>
        <end position="247"/>
    </location>
</feature>
<evidence type="ECO:0000256" key="2">
    <source>
        <dbReference type="ARBA" id="ARBA00022448"/>
    </source>
</evidence>
<evidence type="ECO:0000256" key="4">
    <source>
        <dbReference type="ARBA" id="ARBA00022597"/>
    </source>
</evidence>
<evidence type="ECO:0000256" key="8">
    <source>
        <dbReference type="ARBA" id="ARBA00022777"/>
    </source>
</evidence>
<dbReference type="AlphaFoldDB" id="A4E928"/>
<keyword evidence="7 12" id="KW-0812">Transmembrane</keyword>
<reference evidence="15 16" key="1">
    <citation type="submission" date="2007-01" db="EMBL/GenBank/DDBJ databases">
        <title>Draft genome sequence of Collinsella aerofaciens (ATCC 25986).</title>
        <authorList>
            <person name="Sudarsanam P."/>
            <person name="Ley R."/>
            <person name="Guruge J."/>
            <person name="Turnbaugh P.J."/>
            <person name="Mahowald M."/>
            <person name="Liep D."/>
            <person name="Gordon J."/>
        </authorList>
    </citation>
    <scope>NUCLEOTIDE SEQUENCE [LARGE SCALE GENOMIC DNA]</scope>
    <source>
        <strain evidence="16">ATCC 25986 / DSM 3979 / JCM 10188 / KCTC 3647 / NCTC 11838 / VPI 1003</strain>
    </source>
</reference>
<keyword evidence="10 12" id="KW-0472">Membrane</keyword>
<feature type="transmembrane region" description="Helical" evidence="12">
    <location>
        <begin position="259"/>
        <end position="279"/>
    </location>
</feature>
<dbReference type="GO" id="GO:0005886">
    <property type="term" value="C:plasma membrane"/>
    <property type="evidence" value="ECO:0007669"/>
    <property type="project" value="UniProtKB-SubCell"/>
</dbReference>
<evidence type="ECO:0000256" key="11">
    <source>
        <dbReference type="PROSITE-ProRule" id="PRU00421"/>
    </source>
</evidence>
<feature type="domain" description="PTS EIIC type-1" evidence="14">
    <location>
        <begin position="111"/>
        <end position="481"/>
    </location>
</feature>
<dbReference type="GO" id="GO:0090589">
    <property type="term" value="F:protein-phosphocysteine-trehalose phosphotransferase system transporter activity"/>
    <property type="evidence" value="ECO:0007669"/>
    <property type="project" value="TreeGrafter"/>
</dbReference>
<feature type="transmembrane region" description="Helical" evidence="12">
    <location>
        <begin position="186"/>
        <end position="205"/>
    </location>
</feature>
<organism evidence="15 16">
    <name type="scientific">Collinsella aerofaciens (strain ATCC 25986 / DSM 3979 / JCM 10188 / KCTC 3647 / NCTC 11838 / VPI 1003)</name>
    <dbReference type="NCBI Taxonomy" id="411903"/>
    <lineage>
        <taxon>Bacteria</taxon>
        <taxon>Bacillati</taxon>
        <taxon>Actinomycetota</taxon>
        <taxon>Coriobacteriia</taxon>
        <taxon>Coriobacteriales</taxon>
        <taxon>Coriobacteriaceae</taxon>
        <taxon>Collinsella</taxon>
    </lineage>
</organism>
<evidence type="ECO:0000259" key="14">
    <source>
        <dbReference type="PROSITE" id="PS51103"/>
    </source>
</evidence>
<evidence type="ECO:0000256" key="6">
    <source>
        <dbReference type="ARBA" id="ARBA00022683"/>
    </source>
</evidence>
<dbReference type="GO" id="GO:0015771">
    <property type="term" value="P:trehalose transport"/>
    <property type="evidence" value="ECO:0007669"/>
    <property type="project" value="TreeGrafter"/>
</dbReference>
<keyword evidence="8" id="KW-0418">Kinase</keyword>
<name>A4E928_COLAA</name>
<evidence type="ECO:0000256" key="7">
    <source>
        <dbReference type="ARBA" id="ARBA00022692"/>
    </source>
</evidence>
<protein>
    <submittedName>
        <fullName evidence="15">PTS system, glucose-like IIB component</fullName>
        <ecNumber evidence="15">2.7.1.69</ecNumber>
    </submittedName>
</protein>
<feature type="transmembrane region" description="Helical" evidence="12">
    <location>
        <begin position="444"/>
        <end position="465"/>
    </location>
</feature>
<dbReference type="CDD" id="cd00212">
    <property type="entry name" value="PTS_IIB_glc"/>
    <property type="match status" value="1"/>
</dbReference>
<dbReference type="InterPro" id="IPR013013">
    <property type="entry name" value="PTS_EIIC_1"/>
</dbReference>
<dbReference type="PROSITE" id="PS51098">
    <property type="entry name" value="PTS_EIIB_TYPE_1"/>
    <property type="match status" value="1"/>
</dbReference>
<dbReference type="InterPro" id="IPR050558">
    <property type="entry name" value="PTS_Sugar-Specific_Components"/>
</dbReference>
<proteinExistence type="predicted"/>
<dbReference type="SUPFAM" id="SSF55604">
    <property type="entry name" value="Glucose permease domain IIB"/>
    <property type="match status" value="1"/>
</dbReference>
<dbReference type="InterPro" id="IPR018113">
    <property type="entry name" value="PTrfase_EIIB_Cys"/>
</dbReference>
<dbReference type="Pfam" id="PF00367">
    <property type="entry name" value="PTS_EIIB"/>
    <property type="match status" value="1"/>
</dbReference>
<dbReference type="InterPro" id="IPR001996">
    <property type="entry name" value="PTS_IIB_1"/>
</dbReference>
<evidence type="ECO:0000256" key="3">
    <source>
        <dbReference type="ARBA" id="ARBA00022475"/>
    </source>
</evidence>
<sequence length="487" mass="52345">MERNMDYKVVSQQVVDNVGGLENIEGATHCVTRLRLVLKDTSKYNKAELENIDGVKGVLYNSGQLMIIFGTGTVNKVYDEFMALTGVKEISASEVKGAEADKKGKFFSVLKVFSDIFIPIIPAFVGAAIIIGLKSLIVANGLFGMEGSLADHSEFLKNLASFFAIIATTFDYLPVLVMYSAVKRFGGNPILGILVGIVMVHPSLMNRNTFVMDPTGAEYWNFGPLSIPMVAFQGGVFPAILTAWFMAKVEKIAQKYIPEVVSFVFVPTVTLILANVALFTVFGPLGNLIGDVLAGVIDILYNRMGVFGAFVFAAFLQPLVVTGTHQFIQGIEANLVATTGFNYIQAIWSVSIIAQGGGAIGMYLIHKKHSKERNICMSSFIPTLVGISEPAIFAANMRYSIIPFICACIGAGCGGAFVKLFEVRAIGQGLTGVLGLLIVTPETLVWYVAGNLIAFIVPIVLIFAYNKAKGVPTTDEEGAGAGFDVSF</sequence>
<dbReference type="GO" id="GO:0009401">
    <property type="term" value="P:phosphoenolpyruvate-dependent sugar phosphotransferase system"/>
    <property type="evidence" value="ECO:0007669"/>
    <property type="project" value="UniProtKB-KW"/>
</dbReference>
<dbReference type="InterPro" id="IPR036878">
    <property type="entry name" value="Glu_permease_IIB"/>
</dbReference>
<dbReference type="PANTHER" id="PTHR30175:SF1">
    <property type="entry name" value="PTS SYSTEM ARBUTIN-, CELLOBIOSE-, AND SALICIN-SPECIFIC EIIBC COMPONENT-RELATED"/>
    <property type="match status" value="1"/>
</dbReference>
<dbReference type="EMBL" id="AAVN02000003">
    <property type="protein sequence ID" value="EBA39773.1"/>
    <property type="molecule type" value="Genomic_DNA"/>
</dbReference>
<feature type="active site" description="Phosphocysteine intermediate; for EIIB activity" evidence="11">
    <location>
        <position position="30"/>
    </location>
</feature>
<dbReference type="NCBIfam" id="TIGR00826">
    <property type="entry name" value="EIIB_glc"/>
    <property type="match status" value="1"/>
</dbReference>
<keyword evidence="4" id="KW-0762">Sugar transport</keyword>
<evidence type="ECO:0000313" key="15">
    <source>
        <dbReference type="EMBL" id="EBA39773.1"/>
    </source>
</evidence>
<feature type="transmembrane region" description="Helical" evidence="12">
    <location>
        <begin position="401"/>
        <end position="423"/>
    </location>
</feature>
<evidence type="ECO:0000256" key="5">
    <source>
        <dbReference type="ARBA" id="ARBA00022679"/>
    </source>
</evidence>
<feature type="transmembrane region" description="Helical" evidence="12">
    <location>
        <begin position="159"/>
        <end position="179"/>
    </location>
</feature>
<dbReference type="PROSITE" id="PS51103">
    <property type="entry name" value="PTS_EIIC_TYPE_1"/>
    <property type="match status" value="1"/>
</dbReference>
<gene>
    <name evidence="15" type="ORF">COLAER_00920</name>
</gene>
<dbReference type="EC" id="2.7.1.69" evidence="15"/>
<accession>A4E928</accession>
<feature type="transmembrane region" description="Helical" evidence="12">
    <location>
        <begin position="343"/>
        <end position="365"/>
    </location>
</feature>
<dbReference type="PROSITE" id="PS01035">
    <property type="entry name" value="PTS_EIIB_TYPE_1_CYS"/>
    <property type="match status" value="1"/>
</dbReference>
<reference evidence="15 16" key="2">
    <citation type="submission" date="2007-04" db="EMBL/GenBank/DDBJ databases">
        <authorList>
            <person name="Fulton L."/>
            <person name="Clifton S."/>
            <person name="Fulton B."/>
            <person name="Xu J."/>
            <person name="Minx P."/>
            <person name="Mardis E.R."/>
            <person name="Wilson R.K."/>
        </authorList>
    </citation>
    <scope>NUCLEOTIDE SEQUENCE [LARGE SCALE GENOMIC DNA]</scope>
    <source>
        <strain evidence="16">ATCC 25986 / DSM 3979 / JCM 10188 / KCTC 3647 / NCTC 11838 / VPI 1003</strain>
    </source>
</reference>